<evidence type="ECO:0000313" key="1">
    <source>
        <dbReference type="EnsemblMetazoa" id="PPA18507.1"/>
    </source>
</evidence>
<dbReference type="EnsemblMetazoa" id="PPA18507.1">
    <property type="protein sequence ID" value="PPA18507.1"/>
    <property type="gene ID" value="WBGene00108061"/>
</dbReference>
<accession>A0A8R1YEK9</accession>
<gene>
    <name evidence="1" type="primary">WBGene00108061</name>
</gene>
<dbReference type="Proteomes" id="UP000005239">
    <property type="component" value="Unassembled WGS sequence"/>
</dbReference>
<protein>
    <submittedName>
        <fullName evidence="1">Uncharacterized protein</fullName>
    </submittedName>
</protein>
<accession>A0A2A6CYV0</accession>
<name>A0A2A6CYV0_PRIPA</name>
<reference evidence="1" key="2">
    <citation type="submission" date="2022-06" db="UniProtKB">
        <authorList>
            <consortium name="EnsemblMetazoa"/>
        </authorList>
    </citation>
    <scope>IDENTIFICATION</scope>
    <source>
        <strain evidence="1">PS312</strain>
    </source>
</reference>
<sequence>MKLFLLLLFFCSSASGQSRMPPSSWKCSRNLPGGVDGPYNILMESNCSSLQGIDQLSSDYAPIQDVSVEISQCCANFNNCKGDSCVDDHEKCNAKSIVGRESECAKIVDNFVQREKRSFPSPPTKDFACQSRGMGDVLAIHRSLLNGVCKDLTDALSNCCTVFNKCDEEKGHFCVEEHEKCNDAIVSGREQECINLAGRLIRNDLRKLPDKDWKCKGAKNLPGALDQSYRDVVSGICSNLKDKFNECCAKFDVCSKNNGDGCISQHEKCNAGVITGRERDCSAIADSLVNKEPSHPDKRWSCHSKFRGGAIAVYRSLWTGNCANLIDPLSDCCSVFNRCDEENGHFCVEDHEKCNYAIVSGREQECINLAGKVIRNDRRQHPDKDWKCRSNSNLLGAWEQDYRDLVGGKCYNLKDRLNQCCMNFDVCSKNNGDGCISQHEKCNAEVISGREKTCSTFADRFIQRDKPNPKPDPPKPRGQIIVYFETVIVYAQEQMETHPIRFWMGIALIIFATLLLLCGTCFLCCAVLGKRREEERKVKTNTVHGEHLQSKATVEETDLRFTPRQ</sequence>
<reference evidence="2" key="1">
    <citation type="journal article" date="2008" name="Nat. Genet.">
        <title>The Pristionchus pacificus genome provides a unique perspective on nematode lifestyle and parasitism.</title>
        <authorList>
            <person name="Dieterich C."/>
            <person name="Clifton S.W."/>
            <person name="Schuster L.N."/>
            <person name="Chinwalla A."/>
            <person name="Delehaunty K."/>
            <person name="Dinkelacker I."/>
            <person name="Fulton L."/>
            <person name="Fulton R."/>
            <person name="Godfrey J."/>
            <person name="Minx P."/>
            <person name="Mitreva M."/>
            <person name="Roeseler W."/>
            <person name="Tian H."/>
            <person name="Witte H."/>
            <person name="Yang S.P."/>
            <person name="Wilson R.K."/>
            <person name="Sommer R.J."/>
        </authorList>
    </citation>
    <scope>NUCLEOTIDE SEQUENCE [LARGE SCALE GENOMIC DNA]</scope>
    <source>
        <strain evidence="2">PS312</strain>
    </source>
</reference>
<organism evidence="1 2">
    <name type="scientific">Pristionchus pacificus</name>
    <name type="common">Parasitic nematode worm</name>
    <dbReference type="NCBI Taxonomy" id="54126"/>
    <lineage>
        <taxon>Eukaryota</taxon>
        <taxon>Metazoa</taxon>
        <taxon>Ecdysozoa</taxon>
        <taxon>Nematoda</taxon>
        <taxon>Chromadorea</taxon>
        <taxon>Rhabditida</taxon>
        <taxon>Rhabditina</taxon>
        <taxon>Diplogasteromorpha</taxon>
        <taxon>Diplogasteroidea</taxon>
        <taxon>Neodiplogasteridae</taxon>
        <taxon>Pristionchus</taxon>
    </lineage>
</organism>
<proteinExistence type="predicted"/>
<evidence type="ECO:0000313" key="2">
    <source>
        <dbReference type="Proteomes" id="UP000005239"/>
    </source>
</evidence>
<dbReference type="AlphaFoldDB" id="A0A2A6CYV0"/>
<keyword evidence="2" id="KW-1185">Reference proteome</keyword>